<name>A0A4Z1HCD0_9HELO</name>
<proteinExistence type="predicted"/>
<accession>A0A4Z1HCD0</accession>
<dbReference type="SMART" id="SM01110">
    <property type="entry name" value="Cutinase"/>
    <property type="match status" value="1"/>
</dbReference>
<organism evidence="3 4">
    <name type="scientific">Botryotinia narcissicola</name>
    <dbReference type="NCBI Taxonomy" id="278944"/>
    <lineage>
        <taxon>Eukaryota</taxon>
        <taxon>Fungi</taxon>
        <taxon>Dikarya</taxon>
        <taxon>Ascomycota</taxon>
        <taxon>Pezizomycotina</taxon>
        <taxon>Leotiomycetes</taxon>
        <taxon>Helotiales</taxon>
        <taxon>Sclerotiniaceae</taxon>
        <taxon>Botryotinia</taxon>
    </lineage>
</organism>
<keyword evidence="2" id="KW-1015">Disulfide bond</keyword>
<dbReference type="Proteomes" id="UP000297452">
    <property type="component" value="Unassembled WGS sequence"/>
</dbReference>
<dbReference type="InterPro" id="IPR000675">
    <property type="entry name" value="Cutinase/axe"/>
</dbReference>
<evidence type="ECO:0000256" key="1">
    <source>
        <dbReference type="ARBA" id="ARBA00022801"/>
    </source>
</evidence>
<evidence type="ECO:0000313" key="3">
    <source>
        <dbReference type="EMBL" id="TGO46828.1"/>
    </source>
</evidence>
<dbReference type="PANTHER" id="PTHR33630:SF9">
    <property type="entry name" value="CUTINASE 4"/>
    <property type="match status" value="1"/>
</dbReference>
<gene>
    <name evidence="3" type="ORF">BOTNAR_0562g00040</name>
</gene>
<dbReference type="PANTHER" id="PTHR33630">
    <property type="entry name" value="CUTINASE RV1984C-RELATED-RELATED"/>
    <property type="match status" value="1"/>
</dbReference>
<sequence length="305" mass="31703">MPASDEFAFLPRLGVSLVFFISSLLFSSLVFSSGSVSLIHTVTSLLNINTPSSIQLLAQNTLLKIHSPLALLSLLSIFSNSLIHANPLPLPIPVPETSAVNTTAACTDIRIITARASTELPGEGIIGSLASAIQLATSKSVTRTSVSYPALLAPYAPSVASGVAAMKADIIAAVDACPSQKIVLLGYSQGAECISDTLGGGGGGTLGTKTPAIDSAYGSHVKAAVMMGDPRYMVNQQSFHVGTCFQNGLFPRSSDQSLTAYSSIVKSYCDFGDPFCCSGLDTLAHLTYVTKYQSLALSFVLGKIA</sequence>
<evidence type="ECO:0000313" key="4">
    <source>
        <dbReference type="Proteomes" id="UP000297452"/>
    </source>
</evidence>
<evidence type="ECO:0008006" key="5">
    <source>
        <dbReference type="Google" id="ProtNLM"/>
    </source>
</evidence>
<dbReference type="OrthoDB" id="2586582at2759"/>
<evidence type="ECO:0000256" key="2">
    <source>
        <dbReference type="ARBA" id="ARBA00023157"/>
    </source>
</evidence>
<protein>
    <recommendedName>
        <fullName evidence="5">Cutinase</fullName>
    </recommendedName>
</protein>
<comment type="caution">
    <text evidence="3">The sequence shown here is derived from an EMBL/GenBank/DDBJ whole genome shotgun (WGS) entry which is preliminary data.</text>
</comment>
<dbReference type="SUPFAM" id="SSF53474">
    <property type="entry name" value="alpha/beta-Hydrolases"/>
    <property type="match status" value="1"/>
</dbReference>
<dbReference type="Pfam" id="PF01083">
    <property type="entry name" value="Cutinase"/>
    <property type="match status" value="1"/>
</dbReference>
<dbReference type="Gene3D" id="3.40.50.1820">
    <property type="entry name" value="alpha/beta hydrolase"/>
    <property type="match status" value="1"/>
</dbReference>
<dbReference type="EMBL" id="PQXJ01000562">
    <property type="protein sequence ID" value="TGO46828.1"/>
    <property type="molecule type" value="Genomic_DNA"/>
</dbReference>
<dbReference type="AlphaFoldDB" id="A0A4Z1HCD0"/>
<keyword evidence="1" id="KW-0378">Hydrolase</keyword>
<reference evidence="3 4" key="1">
    <citation type="submission" date="2017-12" db="EMBL/GenBank/DDBJ databases">
        <title>Comparative genomics of Botrytis spp.</title>
        <authorList>
            <person name="Valero-Jimenez C.A."/>
            <person name="Tapia P."/>
            <person name="Veloso J."/>
            <person name="Silva-Moreno E."/>
            <person name="Staats M."/>
            <person name="Valdes J.H."/>
            <person name="Van Kan J.A.L."/>
        </authorList>
    </citation>
    <scope>NUCLEOTIDE SEQUENCE [LARGE SCALE GENOMIC DNA]</scope>
    <source>
        <strain evidence="3 4">MUCL2120</strain>
    </source>
</reference>
<dbReference type="GO" id="GO:0052689">
    <property type="term" value="F:carboxylic ester hydrolase activity"/>
    <property type="evidence" value="ECO:0007669"/>
    <property type="project" value="UniProtKB-ARBA"/>
</dbReference>
<dbReference type="InterPro" id="IPR029058">
    <property type="entry name" value="AB_hydrolase_fold"/>
</dbReference>
<keyword evidence="4" id="KW-1185">Reference proteome</keyword>